<dbReference type="EMBL" id="JBBNAE010000008">
    <property type="protein sequence ID" value="KAK9102263.1"/>
    <property type="molecule type" value="Genomic_DNA"/>
</dbReference>
<dbReference type="GO" id="GO:0016020">
    <property type="term" value="C:membrane"/>
    <property type="evidence" value="ECO:0007669"/>
    <property type="project" value="UniProtKB-SubCell"/>
</dbReference>
<evidence type="ECO:0000256" key="3">
    <source>
        <dbReference type="ARBA" id="ARBA00010858"/>
    </source>
</evidence>
<evidence type="ECO:0000256" key="5">
    <source>
        <dbReference type="ARBA" id="ARBA00022692"/>
    </source>
</evidence>
<evidence type="ECO:0000256" key="2">
    <source>
        <dbReference type="ARBA" id="ARBA00004502"/>
    </source>
</evidence>
<dbReference type="GO" id="GO:0009791">
    <property type="term" value="P:post-embryonic development"/>
    <property type="evidence" value="ECO:0007669"/>
    <property type="project" value="UniProtKB-ARBA"/>
</dbReference>
<evidence type="ECO:0000256" key="9">
    <source>
        <dbReference type="SAM" id="Phobius"/>
    </source>
</evidence>
<feature type="compositionally biased region" description="Polar residues" evidence="8">
    <location>
        <begin position="11"/>
        <end position="20"/>
    </location>
</feature>
<keyword evidence="6 9" id="KW-1133">Transmembrane helix</keyword>
<feature type="transmembrane region" description="Helical" evidence="9">
    <location>
        <begin position="73"/>
        <end position="99"/>
    </location>
</feature>
<dbReference type="AlphaFoldDB" id="A0AAP0F673"/>
<evidence type="ECO:0000313" key="10">
    <source>
        <dbReference type="EMBL" id="KAK9102263.1"/>
    </source>
</evidence>
<evidence type="ECO:0000256" key="6">
    <source>
        <dbReference type="ARBA" id="ARBA00022989"/>
    </source>
</evidence>
<keyword evidence="4" id="KW-0551">Lipid droplet</keyword>
<dbReference type="PANTHER" id="PTHR33203:SF24">
    <property type="entry name" value="OLEOSIN"/>
    <property type="match status" value="1"/>
</dbReference>
<proteinExistence type="inferred from homology"/>
<reference evidence="10 11" key="1">
    <citation type="submission" date="2024-01" db="EMBL/GenBank/DDBJ databases">
        <title>Genome assemblies of Stephania.</title>
        <authorList>
            <person name="Yang L."/>
        </authorList>
    </citation>
    <scope>NUCLEOTIDE SEQUENCE [LARGE SCALE GENOMIC DNA]</scope>
    <source>
        <strain evidence="10">QJT</strain>
        <tissue evidence="10">Leaf</tissue>
    </source>
</reference>
<feature type="compositionally biased region" description="Polar residues" evidence="8">
    <location>
        <begin position="193"/>
        <end position="203"/>
    </location>
</feature>
<keyword evidence="5 9" id="KW-0812">Transmembrane</keyword>
<evidence type="ECO:0000313" key="11">
    <source>
        <dbReference type="Proteomes" id="UP001417504"/>
    </source>
</evidence>
<comment type="caution">
    <text evidence="10">The sequence shown here is derived from an EMBL/GenBank/DDBJ whole genome shotgun (WGS) entry which is preliminary data.</text>
</comment>
<evidence type="ECO:0000256" key="1">
    <source>
        <dbReference type="ARBA" id="ARBA00004141"/>
    </source>
</evidence>
<keyword evidence="7 9" id="KW-0472">Membrane</keyword>
<dbReference type="GO" id="GO:0048608">
    <property type="term" value="P:reproductive structure development"/>
    <property type="evidence" value="ECO:0007669"/>
    <property type="project" value="UniProtKB-ARBA"/>
</dbReference>
<comment type="subcellular location">
    <subcellularLocation>
        <location evidence="2">Lipid droplet</location>
    </subcellularLocation>
    <subcellularLocation>
        <location evidence="1">Membrane</location>
        <topology evidence="1">Multi-pass membrane protein</topology>
    </subcellularLocation>
</comment>
<feature type="region of interest" description="Disordered" evidence="8">
    <location>
        <begin position="1"/>
        <end position="20"/>
    </location>
</feature>
<evidence type="ECO:0008006" key="12">
    <source>
        <dbReference type="Google" id="ProtNLM"/>
    </source>
</evidence>
<evidence type="ECO:0000256" key="8">
    <source>
        <dbReference type="SAM" id="MobiDB-lite"/>
    </source>
</evidence>
<feature type="region of interest" description="Disordered" evidence="8">
    <location>
        <begin position="147"/>
        <end position="203"/>
    </location>
</feature>
<evidence type="ECO:0000256" key="7">
    <source>
        <dbReference type="ARBA" id="ARBA00023136"/>
    </source>
</evidence>
<dbReference type="InterPro" id="IPR000136">
    <property type="entry name" value="Oleosin"/>
</dbReference>
<dbReference type="Proteomes" id="UP001417504">
    <property type="component" value="Unassembled WGS sequence"/>
</dbReference>
<keyword evidence="11" id="KW-1185">Reference proteome</keyword>
<evidence type="ECO:0000256" key="4">
    <source>
        <dbReference type="ARBA" id="ARBA00022677"/>
    </source>
</evidence>
<gene>
    <name evidence="10" type="ORF">Sjap_019517</name>
</gene>
<name>A0AAP0F673_9MAGN</name>
<dbReference type="GO" id="GO:0012511">
    <property type="term" value="C:monolayer-surrounded lipid storage body"/>
    <property type="evidence" value="ECO:0007669"/>
    <property type="project" value="InterPro"/>
</dbReference>
<accession>A0AAP0F673</accession>
<feature type="transmembrane region" description="Helical" evidence="9">
    <location>
        <begin position="28"/>
        <end position="61"/>
    </location>
</feature>
<protein>
    <recommendedName>
        <fullName evidence="12">Oleosin</fullName>
    </recommendedName>
</protein>
<dbReference type="GO" id="GO:0019915">
    <property type="term" value="P:lipid storage"/>
    <property type="evidence" value="ECO:0007669"/>
    <property type="project" value="TreeGrafter"/>
</dbReference>
<dbReference type="Pfam" id="PF01277">
    <property type="entry name" value="Oleosin"/>
    <property type="match status" value="1"/>
</dbReference>
<sequence>MAEQAPKPAPQRQTESTPMMSSRQTMRALAAAVIGAALLVVSGLTLTTTVICLVVATPLLVIFSPVLVPGGLVMFFATTGFLFAGVFAVAALSALSWIYEYVTGRHPPGSDQLDYARTKMANKAKEMRERAKEYGQYVQNMTQEAATANQGTVPSKTKEAAPANQGTVPSKTEAAPANQGAVPSKTKEAAPANQGTTTGQASK</sequence>
<organism evidence="10 11">
    <name type="scientific">Stephania japonica</name>
    <dbReference type="NCBI Taxonomy" id="461633"/>
    <lineage>
        <taxon>Eukaryota</taxon>
        <taxon>Viridiplantae</taxon>
        <taxon>Streptophyta</taxon>
        <taxon>Embryophyta</taxon>
        <taxon>Tracheophyta</taxon>
        <taxon>Spermatophyta</taxon>
        <taxon>Magnoliopsida</taxon>
        <taxon>Ranunculales</taxon>
        <taxon>Menispermaceae</taxon>
        <taxon>Menispermoideae</taxon>
        <taxon>Cissampelideae</taxon>
        <taxon>Stephania</taxon>
    </lineage>
</organism>
<dbReference type="PANTHER" id="PTHR33203">
    <property type="entry name" value="OLEOSIN"/>
    <property type="match status" value="1"/>
</dbReference>
<comment type="similarity">
    <text evidence="3">Belongs to the oleosin family.</text>
</comment>